<sequence>MRQIKIAEAANAANLRLTWAEDRFEDFAELLQRGFMLKARARSSIRDVLCGQFGISHEYLDQRINTIFLDGKPVDDVDSATIGGGSKLALSAAMPGFVGAALRKGGFYAPMRQVITHVEGTESVPGGDELFVLKLFNLVVKELGPLFLDSGIWLDRRDLESFFNSRPAEFWSGCLQCLMEVDELEVDSLHKGKWLIESPLVYLRIHVVTGDKQ</sequence>
<reference evidence="1" key="1">
    <citation type="submission" date="2020-07" db="EMBL/GenBank/DDBJ databases">
        <title>Huge and variable diversity of episymbiotic CPR bacteria and DPANN archaea in groundwater ecosystems.</title>
        <authorList>
            <person name="He C.Y."/>
            <person name="Keren R."/>
            <person name="Whittaker M."/>
            <person name="Farag I.F."/>
            <person name="Doudna J."/>
            <person name="Cate J.H.D."/>
            <person name="Banfield J.F."/>
        </authorList>
    </citation>
    <scope>NUCLEOTIDE SEQUENCE</scope>
    <source>
        <strain evidence="1">NC_groundwater_1664_Pr3_B-0.1um_52_9</strain>
    </source>
</reference>
<organism evidence="1 2">
    <name type="scientific">Desulfomonile tiedjei</name>
    <dbReference type="NCBI Taxonomy" id="2358"/>
    <lineage>
        <taxon>Bacteria</taxon>
        <taxon>Pseudomonadati</taxon>
        <taxon>Thermodesulfobacteriota</taxon>
        <taxon>Desulfomonilia</taxon>
        <taxon>Desulfomonilales</taxon>
        <taxon>Desulfomonilaceae</taxon>
        <taxon>Desulfomonile</taxon>
    </lineage>
</organism>
<name>A0A9D6UYY6_9BACT</name>
<comment type="caution">
    <text evidence="1">The sequence shown here is derived from an EMBL/GenBank/DDBJ whole genome shotgun (WGS) entry which is preliminary data.</text>
</comment>
<dbReference type="AlphaFoldDB" id="A0A9D6UYY6"/>
<proteinExistence type="predicted"/>
<evidence type="ECO:0000313" key="2">
    <source>
        <dbReference type="Proteomes" id="UP000807825"/>
    </source>
</evidence>
<dbReference type="EMBL" id="JACRDE010000091">
    <property type="protein sequence ID" value="MBI5248449.1"/>
    <property type="molecule type" value="Genomic_DNA"/>
</dbReference>
<gene>
    <name evidence="1" type="ORF">HY912_03045</name>
</gene>
<protein>
    <submittedName>
        <fullName evidence="1">Uncharacterized protein</fullName>
    </submittedName>
</protein>
<accession>A0A9D6UYY6</accession>
<dbReference type="Proteomes" id="UP000807825">
    <property type="component" value="Unassembled WGS sequence"/>
</dbReference>
<evidence type="ECO:0000313" key="1">
    <source>
        <dbReference type="EMBL" id="MBI5248449.1"/>
    </source>
</evidence>